<evidence type="ECO:0000259" key="2">
    <source>
        <dbReference type="Pfam" id="PF01370"/>
    </source>
</evidence>
<dbReference type="RefSeq" id="WP_068261262.1">
    <property type="nucleotide sequence ID" value="NZ_LWSK01000023.1"/>
</dbReference>
<comment type="similarity">
    <text evidence="1">Belongs to the NAD(P)-dependent epimerase/dehydratase family.</text>
</comment>
<dbReference type="AlphaFoldDB" id="A0A5B1CJP5"/>
<dbReference type="EC" id="5.1.3.2" evidence="3"/>
<dbReference type="Pfam" id="PF01370">
    <property type="entry name" value="Epimerase"/>
    <property type="match status" value="1"/>
</dbReference>
<dbReference type="PANTHER" id="PTHR43000">
    <property type="entry name" value="DTDP-D-GLUCOSE 4,6-DEHYDRATASE-RELATED"/>
    <property type="match status" value="1"/>
</dbReference>
<name>A0A5B1CJP5_9BACT</name>
<organism evidence="3 4">
    <name type="scientific">Rubripirellula obstinata</name>
    <dbReference type="NCBI Taxonomy" id="406547"/>
    <lineage>
        <taxon>Bacteria</taxon>
        <taxon>Pseudomonadati</taxon>
        <taxon>Planctomycetota</taxon>
        <taxon>Planctomycetia</taxon>
        <taxon>Pirellulales</taxon>
        <taxon>Pirellulaceae</taxon>
        <taxon>Rubripirellula</taxon>
    </lineage>
</organism>
<evidence type="ECO:0000313" key="3">
    <source>
        <dbReference type="EMBL" id="KAA1259673.1"/>
    </source>
</evidence>
<comment type="caution">
    <text evidence="3">The sequence shown here is derived from an EMBL/GenBank/DDBJ whole genome shotgun (WGS) entry which is preliminary data.</text>
</comment>
<keyword evidence="4" id="KW-1185">Reference proteome</keyword>
<reference evidence="3 4" key="1">
    <citation type="submission" date="2019-08" db="EMBL/GenBank/DDBJ databases">
        <title>Deep-cultivation of Planctomycetes and their phenomic and genomic characterization uncovers novel biology.</title>
        <authorList>
            <person name="Wiegand S."/>
            <person name="Jogler M."/>
            <person name="Boedeker C."/>
            <person name="Pinto D."/>
            <person name="Vollmers J."/>
            <person name="Rivas-Marin E."/>
            <person name="Kohn T."/>
            <person name="Peeters S.H."/>
            <person name="Heuer A."/>
            <person name="Rast P."/>
            <person name="Oberbeckmann S."/>
            <person name="Bunk B."/>
            <person name="Jeske O."/>
            <person name="Meyerdierks A."/>
            <person name="Storesund J.E."/>
            <person name="Kallscheuer N."/>
            <person name="Luecker S."/>
            <person name="Lage O.M."/>
            <person name="Pohl T."/>
            <person name="Merkel B.J."/>
            <person name="Hornburger P."/>
            <person name="Mueller R.-W."/>
            <person name="Bruemmer F."/>
            <person name="Labrenz M."/>
            <person name="Spormann A.M."/>
            <person name="Op Den Camp H."/>
            <person name="Overmann J."/>
            <person name="Amann R."/>
            <person name="Jetten M.S.M."/>
            <person name="Mascher T."/>
            <person name="Medema M.H."/>
            <person name="Devos D.P."/>
            <person name="Kaster A.-K."/>
            <person name="Ovreas L."/>
            <person name="Rohde M."/>
            <person name="Galperin M.Y."/>
            <person name="Jogler C."/>
        </authorList>
    </citation>
    <scope>NUCLEOTIDE SEQUENCE [LARGE SCALE GENOMIC DNA]</scope>
    <source>
        <strain evidence="3 4">LF1</strain>
    </source>
</reference>
<accession>A0A5B1CJP5</accession>
<dbReference type="Gene3D" id="3.40.50.720">
    <property type="entry name" value="NAD(P)-binding Rossmann-like Domain"/>
    <property type="match status" value="1"/>
</dbReference>
<dbReference type="SUPFAM" id="SSF51735">
    <property type="entry name" value="NAD(P)-binding Rossmann-fold domains"/>
    <property type="match status" value="1"/>
</dbReference>
<dbReference type="InterPro" id="IPR036291">
    <property type="entry name" value="NAD(P)-bd_dom_sf"/>
</dbReference>
<keyword evidence="3" id="KW-0413">Isomerase</keyword>
<dbReference type="InterPro" id="IPR001509">
    <property type="entry name" value="Epimerase_deHydtase"/>
</dbReference>
<proteinExistence type="inferred from homology"/>
<protein>
    <submittedName>
        <fullName evidence="3">UDP-glucose 4-epimerase</fullName>
        <ecNumber evidence="3">5.1.3.2</ecNumber>
    </submittedName>
</protein>
<evidence type="ECO:0000256" key="1">
    <source>
        <dbReference type="ARBA" id="ARBA00007637"/>
    </source>
</evidence>
<evidence type="ECO:0000313" key="4">
    <source>
        <dbReference type="Proteomes" id="UP000322699"/>
    </source>
</evidence>
<dbReference type="EMBL" id="VRLW01000001">
    <property type="protein sequence ID" value="KAA1259673.1"/>
    <property type="molecule type" value="Genomic_DNA"/>
</dbReference>
<feature type="domain" description="NAD-dependent epimerase/dehydratase" evidence="2">
    <location>
        <begin position="3"/>
        <end position="247"/>
    </location>
</feature>
<dbReference type="OrthoDB" id="244102at2"/>
<dbReference type="Proteomes" id="UP000322699">
    <property type="component" value="Unassembled WGS sequence"/>
</dbReference>
<dbReference type="GO" id="GO:0003978">
    <property type="term" value="F:UDP-glucose 4-epimerase activity"/>
    <property type="evidence" value="ECO:0007669"/>
    <property type="project" value="UniProtKB-EC"/>
</dbReference>
<sequence length="344" mass="37613">MRALVTGVAGFIGSHVADGLLRQGWDVMGIDDLSGGTMVNVPKDAKFINRDVGLDLDDLMAEFQPKVVYHLAAYAAEGLSHHIPVFNYQNNIVATANVLASAYRHGAKHFVFTSSIAAYGHPRKSNSDAGGPQRERLTEDDVCSPCDPYGIAKLACEHHIQAFFDYYGGPTYTIIRPHNVFGPKQNVSDPYRNVVGIFIRQAISGQPMTIFGDGQQTRSFSYIDSVAQCIAASGWTEAAKNQTFNVGGDEPMSVIELAKRVCETVGVDENIQHLAPRQEVLHAHADHKKAHQLFPEIHRSPVSIQAGLKATVQHVTENEIPTPTHCPSAIEIKDKLPPLWRDGA</sequence>
<gene>
    <name evidence="3" type="ORF">LF1_22080</name>
</gene>
<dbReference type="Gene3D" id="3.90.25.10">
    <property type="entry name" value="UDP-galactose 4-epimerase, domain 1"/>
    <property type="match status" value="1"/>
</dbReference>